<dbReference type="InterPro" id="IPR014784">
    <property type="entry name" value="Cu2_ascorb_mOase-like_C"/>
</dbReference>
<evidence type="ECO:0000313" key="6">
    <source>
        <dbReference type="EMBL" id="GAU95204.1"/>
    </source>
</evidence>
<dbReference type="PANTHER" id="PTHR10157:SF23">
    <property type="entry name" value="MOXD1 HOMOLOG 1"/>
    <property type="match status" value="1"/>
</dbReference>
<feature type="domain" description="DOMON" evidence="5">
    <location>
        <begin position="42"/>
        <end position="164"/>
    </location>
</feature>
<feature type="chain" id="PRO_5008897846" description="DOMON domain-containing protein" evidence="4">
    <location>
        <begin position="26"/>
        <end position="644"/>
    </location>
</feature>
<name>A0A1D1V020_RAMVA</name>
<dbReference type="InterPro" id="IPR036939">
    <property type="entry name" value="Cu2_ascorb_mOase_N_sf"/>
</dbReference>
<dbReference type="PANTHER" id="PTHR10157">
    <property type="entry name" value="DOPAMINE BETA HYDROXYLASE RELATED"/>
    <property type="match status" value="1"/>
</dbReference>
<accession>A0A1D1V020</accession>
<evidence type="ECO:0000256" key="3">
    <source>
        <dbReference type="ARBA" id="ARBA00023180"/>
    </source>
</evidence>
<keyword evidence="2" id="KW-1015">Disulfide bond</keyword>
<dbReference type="EMBL" id="BDGG01000003">
    <property type="protein sequence ID" value="GAU95204.1"/>
    <property type="molecule type" value="Genomic_DNA"/>
</dbReference>
<dbReference type="InterPro" id="IPR005018">
    <property type="entry name" value="DOMON_domain"/>
</dbReference>
<evidence type="ECO:0000256" key="1">
    <source>
        <dbReference type="ARBA" id="ARBA00010676"/>
    </source>
</evidence>
<dbReference type="GO" id="GO:0042420">
    <property type="term" value="P:dopamine catabolic process"/>
    <property type="evidence" value="ECO:0007669"/>
    <property type="project" value="TreeGrafter"/>
</dbReference>
<dbReference type="Pfam" id="PF03351">
    <property type="entry name" value="DOMON"/>
    <property type="match status" value="1"/>
</dbReference>
<dbReference type="PROSITE" id="PS50836">
    <property type="entry name" value="DOMON"/>
    <property type="match status" value="1"/>
</dbReference>
<dbReference type="Pfam" id="PF01082">
    <property type="entry name" value="Cu2_monooxygen"/>
    <property type="match status" value="1"/>
</dbReference>
<sequence>MLFTMTSFLFMLLLFGCSGLHTVTADTPTALDHEVLLDPVEQNFFLRWGFNTTHMDFEITAKTLGWLAVGISPNGGMNAADVLLAWVDDKTGIPTVQDRWLIAPKPYSPRTVNLSLDSTQDWVLVTGSQNATHTTVRAVRKLVTCDTQDRSFTADTTRLIFSMHPQDPATPTSITKHTYRGTRSLLMLSESYLVNSSAINSDTGPEFSNLDLLADRVSISTETRTMYFCSLIKLPTFTRKHHIVTTRPVINRGNEGVVHHMLAYICNDKIDDNFPDKAFDCSFDQLNPLRDQVMGNCTAIIATFGIGSEPSHYPPEAGYPLTPELSGRYVFLESHYDNPEGKSVIDSSGIALTITTKLRPHDAAIMMTGYSDITFSMMIPPQMQDFVTYSRCSKDCTGAILPPTGINVIKVFLHTHTIGQRIYLRHIRGGKELPPLAKDETYDFDYQESQTINPPKVILPGDELIQHCHYNSMSRRNVTFGGWGTPEEMCMSFVTYYPANPVIDLCSSFAPMETVLALTGTPFTSPPGIPLTPEQMKNVTEELWVNVPMINQYKAYMSAYNWTPEKLTALQSIYTDADYAAMCVSTSTNPDAQEYSVVPPNKYTVYHEPSVCADPAPKGTATTSGYSGVMFILYASALLTMSYH</sequence>
<protein>
    <recommendedName>
        <fullName evidence="5">DOMON domain-containing protein</fullName>
    </recommendedName>
</protein>
<dbReference type="SUPFAM" id="SSF49742">
    <property type="entry name" value="PHM/PNGase F"/>
    <property type="match status" value="2"/>
</dbReference>
<dbReference type="GO" id="GO:0005615">
    <property type="term" value="C:extracellular space"/>
    <property type="evidence" value="ECO:0007669"/>
    <property type="project" value="TreeGrafter"/>
</dbReference>
<dbReference type="Pfam" id="PF03712">
    <property type="entry name" value="Cu2_monoox_C"/>
    <property type="match status" value="1"/>
</dbReference>
<comment type="caution">
    <text evidence="6">The sequence shown here is derived from an EMBL/GenBank/DDBJ whole genome shotgun (WGS) entry which is preliminary data.</text>
</comment>
<dbReference type="InterPro" id="IPR000323">
    <property type="entry name" value="Cu2_ascorb_mOase_N"/>
</dbReference>
<evidence type="ECO:0000256" key="2">
    <source>
        <dbReference type="ARBA" id="ARBA00023157"/>
    </source>
</evidence>
<dbReference type="Proteomes" id="UP000186922">
    <property type="component" value="Unassembled WGS sequence"/>
</dbReference>
<keyword evidence="7" id="KW-1185">Reference proteome</keyword>
<evidence type="ECO:0000313" key="7">
    <source>
        <dbReference type="Proteomes" id="UP000186922"/>
    </source>
</evidence>
<dbReference type="STRING" id="947166.A0A1D1V020"/>
<evidence type="ECO:0000259" key="5">
    <source>
        <dbReference type="PROSITE" id="PS50836"/>
    </source>
</evidence>
<comment type="similarity">
    <text evidence="1">Belongs to the copper type II ascorbate-dependent monooxygenase family.</text>
</comment>
<evidence type="ECO:0000256" key="4">
    <source>
        <dbReference type="SAM" id="SignalP"/>
    </source>
</evidence>
<dbReference type="GO" id="GO:0030667">
    <property type="term" value="C:secretory granule membrane"/>
    <property type="evidence" value="ECO:0007669"/>
    <property type="project" value="TreeGrafter"/>
</dbReference>
<dbReference type="GO" id="GO:0042421">
    <property type="term" value="P:norepinephrine biosynthetic process"/>
    <property type="evidence" value="ECO:0007669"/>
    <property type="project" value="TreeGrafter"/>
</dbReference>
<dbReference type="GO" id="GO:0004500">
    <property type="term" value="F:dopamine beta-monooxygenase activity"/>
    <property type="evidence" value="ECO:0007669"/>
    <property type="project" value="InterPro"/>
</dbReference>
<dbReference type="OrthoDB" id="129121at2759"/>
<dbReference type="InterPro" id="IPR024548">
    <property type="entry name" value="Cu2_monoox_C"/>
</dbReference>
<dbReference type="SUPFAM" id="SSF49344">
    <property type="entry name" value="CBD9-like"/>
    <property type="match status" value="1"/>
</dbReference>
<dbReference type="FunFam" id="2.60.120.230:FF:000001">
    <property type="entry name" value="Monooxygenase, DBH-like 1"/>
    <property type="match status" value="1"/>
</dbReference>
<dbReference type="SMART" id="SM00664">
    <property type="entry name" value="DoH"/>
    <property type="match status" value="1"/>
</dbReference>
<proteinExistence type="inferred from homology"/>
<dbReference type="InterPro" id="IPR000945">
    <property type="entry name" value="DBH-like"/>
</dbReference>
<dbReference type="Gene3D" id="2.60.120.310">
    <property type="entry name" value="Copper type II, ascorbate-dependent monooxygenase, N-terminal domain"/>
    <property type="match status" value="1"/>
</dbReference>
<keyword evidence="4" id="KW-0732">Signal</keyword>
<dbReference type="CDD" id="cd09631">
    <property type="entry name" value="DOMON_DOH"/>
    <property type="match status" value="1"/>
</dbReference>
<dbReference type="InterPro" id="IPR045266">
    <property type="entry name" value="DOH_DOMON"/>
</dbReference>
<gene>
    <name evidence="6" type="primary">RvY_06862-1</name>
    <name evidence="6" type="synonym">RvY_06862.1</name>
    <name evidence="6" type="ORF">RvY_06862</name>
</gene>
<keyword evidence="3" id="KW-0325">Glycoprotein</keyword>
<feature type="signal peptide" evidence="4">
    <location>
        <begin position="1"/>
        <end position="25"/>
    </location>
</feature>
<dbReference type="GO" id="GO:0005507">
    <property type="term" value="F:copper ion binding"/>
    <property type="evidence" value="ECO:0007669"/>
    <property type="project" value="InterPro"/>
</dbReference>
<dbReference type="GO" id="GO:0006589">
    <property type="term" value="P:octopamine biosynthetic process"/>
    <property type="evidence" value="ECO:0007669"/>
    <property type="project" value="TreeGrafter"/>
</dbReference>
<dbReference type="Gene3D" id="2.60.120.230">
    <property type="match status" value="1"/>
</dbReference>
<dbReference type="InterPro" id="IPR008977">
    <property type="entry name" value="PHM/PNGase_F_dom_sf"/>
</dbReference>
<dbReference type="AlphaFoldDB" id="A0A1D1V020"/>
<dbReference type="Gene3D" id="2.60.40.1210">
    <property type="entry name" value="Cellobiose dehydrogenase, cytochrome domain"/>
    <property type="match status" value="1"/>
</dbReference>
<reference evidence="6 7" key="1">
    <citation type="journal article" date="2016" name="Nat. Commun.">
        <title>Extremotolerant tardigrade genome and improved radiotolerance of human cultured cells by tardigrade-unique protein.</title>
        <authorList>
            <person name="Hashimoto T."/>
            <person name="Horikawa D.D."/>
            <person name="Saito Y."/>
            <person name="Kuwahara H."/>
            <person name="Kozuka-Hata H."/>
            <person name="Shin-I T."/>
            <person name="Minakuchi Y."/>
            <person name="Ohishi K."/>
            <person name="Motoyama A."/>
            <person name="Aizu T."/>
            <person name="Enomoto A."/>
            <person name="Kondo K."/>
            <person name="Tanaka S."/>
            <person name="Hara Y."/>
            <person name="Koshikawa S."/>
            <person name="Sagara H."/>
            <person name="Miura T."/>
            <person name="Yokobori S."/>
            <person name="Miyagawa K."/>
            <person name="Suzuki Y."/>
            <person name="Kubo T."/>
            <person name="Oyama M."/>
            <person name="Kohara Y."/>
            <person name="Fujiyama A."/>
            <person name="Arakawa K."/>
            <person name="Katayama T."/>
            <person name="Toyoda A."/>
            <person name="Kunieda T."/>
        </authorList>
    </citation>
    <scope>NUCLEOTIDE SEQUENCE [LARGE SCALE GENOMIC DNA]</scope>
    <source>
        <strain evidence="6 7">YOKOZUNA-1</strain>
    </source>
</reference>
<organism evidence="6 7">
    <name type="scientific">Ramazzottius varieornatus</name>
    <name type="common">Water bear</name>
    <name type="synonym">Tardigrade</name>
    <dbReference type="NCBI Taxonomy" id="947166"/>
    <lineage>
        <taxon>Eukaryota</taxon>
        <taxon>Metazoa</taxon>
        <taxon>Ecdysozoa</taxon>
        <taxon>Tardigrada</taxon>
        <taxon>Eutardigrada</taxon>
        <taxon>Parachela</taxon>
        <taxon>Hypsibioidea</taxon>
        <taxon>Ramazzottiidae</taxon>
        <taxon>Ramazzottius</taxon>
    </lineage>
</organism>